<dbReference type="InterPro" id="IPR036237">
    <property type="entry name" value="Xyl_isomerase-like_sf"/>
</dbReference>
<evidence type="ECO:0000256" key="1">
    <source>
        <dbReference type="HAMAP-Rule" id="MF_00697"/>
    </source>
</evidence>
<keyword evidence="3" id="KW-1185">Reference proteome</keyword>
<dbReference type="Proteomes" id="UP001165393">
    <property type="component" value="Unassembled WGS sequence"/>
</dbReference>
<dbReference type="HAMAP" id="MF_00697">
    <property type="entry name" value="UPF0276"/>
    <property type="match status" value="1"/>
</dbReference>
<dbReference type="Pfam" id="PF05114">
    <property type="entry name" value="MbnB_TglH_ChrH"/>
    <property type="match status" value="1"/>
</dbReference>
<dbReference type="PANTHER" id="PTHR42194">
    <property type="entry name" value="UPF0276 PROTEIN HI_1600"/>
    <property type="match status" value="1"/>
</dbReference>
<dbReference type="NCBIfam" id="NF003818">
    <property type="entry name" value="PRK05409.1"/>
    <property type="match status" value="1"/>
</dbReference>
<dbReference type="RefSeq" id="WP_251261246.1">
    <property type="nucleotide sequence ID" value="NZ_JAMQGP010000003.1"/>
</dbReference>
<dbReference type="SUPFAM" id="SSF51658">
    <property type="entry name" value="Xylose isomerase-like"/>
    <property type="match status" value="1"/>
</dbReference>
<accession>A0AA41W713</accession>
<comment type="similarity">
    <text evidence="1">Belongs to the UPF0276 family.</text>
</comment>
<evidence type="ECO:0000313" key="2">
    <source>
        <dbReference type="EMBL" id="MCM2679831.1"/>
    </source>
</evidence>
<gene>
    <name evidence="2" type="ORF">NAF29_09155</name>
</gene>
<dbReference type="InterPro" id="IPR007801">
    <property type="entry name" value="MbnB/TglH/ChrH"/>
</dbReference>
<proteinExistence type="inferred from homology"/>
<comment type="caution">
    <text evidence="2">The sequence shown here is derived from an EMBL/GenBank/DDBJ whole genome shotgun (WGS) entry which is preliminary data.</text>
</comment>
<dbReference type="EMBL" id="JAMQGP010000003">
    <property type="protein sequence ID" value="MCM2679831.1"/>
    <property type="molecule type" value="Genomic_DNA"/>
</dbReference>
<reference evidence="2 3" key="1">
    <citation type="journal article" date="2013" name="Antonie Van Leeuwenhoek">
        <title>Echinimonas agarilytica gen. nov., sp. nov., a new gammaproteobacterium isolated from the sea urchin Strongylocentrotus intermedius.</title>
        <authorList>
            <person name="Nedashkovskaya O.I."/>
            <person name="Stenkova A.M."/>
            <person name="Zhukova N.V."/>
            <person name="Van Trappen S."/>
            <person name="Lee J.S."/>
            <person name="Kim S.B."/>
        </authorList>
    </citation>
    <scope>NUCLEOTIDE SEQUENCE [LARGE SCALE GENOMIC DNA]</scope>
    <source>
        <strain evidence="2 3">KMM 6351</strain>
    </source>
</reference>
<evidence type="ECO:0000313" key="3">
    <source>
        <dbReference type="Proteomes" id="UP001165393"/>
    </source>
</evidence>
<dbReference type="PANTHER" id="PTHR42194:SF1">
    <property type="entry name" value="UPF0276 PROTEIN HI_1600"/>
    <property type="match status" value="1"/>
</dbReference>
<protein>
    <recommendedName>
        <fullName evidence="1">UPF0276 protein NAF29_09155</fullName>
    </recommendedName>
</protein>
<dbReference type="Gene3D" id="3.20.20.150">
    <property type="entry name" value="Divalent-metal-dependent TIM barrel enzymes"/>
    <property type="match status" value="1"/>
</dbReference>
<sequence>MNSLQMPSGSGLGLRREMLGEMLQKKPSNVDFFEVAPENWIPFGGKLAKQLKSLTEQYQFVTHGLSLSIGSPDPLDIEFVKKVKLFLDEHNIKVYSEHLSYCSAGGHMYDLMPIPFTSEAVNYVADRVKQVQDIIERPLVLENVSYYAAPGQQLSEIEFTKAVLEESNCGLLLDVNNIYVNSINHGYDALDYLKALPTERIIYGHIAGHFNEAEDLIVDTHGADVAAPVWELLEQAYRFHGVFPTLLERDFNIPEMSILTQEVERIRSYQHELGGMEQSA</sequence>
<organism evidence="2 3">
    <name type="scientific">Echinimonas agarilytica</name>
    <dbReference type="NCBI Taxonomy" id="1215918"/>
    <lineage>
        <taxon>Bacteria</taxon>
        <taxon>Pseudomonadati</taxon>
        <taxon>Pseudomonadota</taxon>
        <taxon>Gammaproteobacteria</taxon>
        <taxon>Alteromonadales</taxon>
        <taxon>Echinimonadaceae</taxon>
        <taxon>Echinimonas</taxon>
    </lineage>
</organism>
<name>A0AA41W713_9GAMM</name>
<dbReference type="AlphaFoldDB" id="A0AA41W713"/>